<name>A0ABQ5VEI4_9RHOB</name>
<evidence type="ECO:0000313" key="1">
    <source>
        <dbReference type="EMBL" id="GLQ25923.1"/>
    </source>
</evidence>
<evidence type="ECO:0000313" key="2">
    <source>
        <dbReference type="Proteomes" id="UP001161388"/>
    </source>
</evidence>
<gene>
    <name evidence="1" type="ORF">GCM10007927_07260</name>
</gene>
<accession>A0ABQ5VEI4</accession>
<dbReference type="EMBL" id="BSNL01000001">
    <property type="protein sequence ID" value="GLQ25923.1"/>
    <property type="molecule type" value="Genomic_DNA"/>
</dbReference>
<reference evidence="1" key="2">
    <citation type="submission" date="2023-01" db="EMBL/GenBank/DDBJ databases">
        <title>Draft genome sequence of Sulfitobacter pacificus strain NBRC 109915.</title>
        <authorList>
            <person name="Sun Q."/>
            <person name="Mori K."/>
        </authorList>
    </citation>
    <scope>NUCLEOTIDE SEQUENCE</scope>
    <source>
        <strain evidence="1">NBRC 109915</strain>
    </source>
</reference>
<dbReference type="Proteomes" id="UP001161388">
    <property type="component" value="Unassembled WGS sequence"/>
</dbReference>
<organism evidence="1 2">
    <name type="scientific">Sulfitobacter pacificus</name>
    <dbReference type="NCBI Taxonomy" id="1499314"/>
    <lineage>
        <taxon>Bacteria</taxon>
        <taxon>Pseudomonadati</taxon>
        <taxon>Pseudomonadota</taxon>
        <taxon>Alphaproteobacteria</taxon>
        <taxon>Rhodobacterales</taxon>
        <taxon>Roseobacteraceae</taxon>
        <taxon>Sulfitobacter</taxon>
    </lineage>
</organism>
<reference evidence="1" key="1">
    <citation type="journal article" date="2014" name="Int. J. Syst. Evol. Microbiol.">
        <title>Complete genome of a new Firmicutes species belonging to the dominant human colonic microbiota ('Ruminococcus bicirculans') reveals two chromosomes and a selective capacity to utilize plant glucans.</title>
        <authorList>
            <consortium name="NISC Comparative Sequencing Program"/>
            <person name="Wegmann U."/>
            <person name="Louis P."/>
            <person name="Goesmann A."/>
            <person name="Henrissat B."/>
            <person name="Duncan S.H."/>
            <person name="Flint H.J."/>
        </authorList>
    </citation>
    <scope>NUCLEOTIDE SEQUENCE</scope>
    <source>
        <strain evidence="1">NBRC 109915</strain>
    </source>
</reference>
<keyword evidence="2" id="KW-1185">Reference proteome</keyword>
<comment type="caution">
    <text evidence="1">The sequence shown here is derived from an EMBL/GenBank/DDBJ whole genome shotgun (WGS) entry which is preliminary data.</text>
</comment>
<protein>
    <submittedName>
        <fullName evidence="1">Uncharacterized protein</fullName>
    </submittedName>
</protein>
<proteinExistence type="predicted"/>
<sequence>MQANVLLAHTAPIRRERTPAADGFISEELRDTVEIALEGFGPVLPRLGLSGFKRPKVLVPHEPLAGITRETHEGFASGRLETQAEVKPFFEGCPYFPRSSY</sequence>
<dbReference type="RefSeq" id="WP_284370668.1">
    <property type="nucleotide sequence ID" value="NZ_BSNL01000001.1"/>
</dbReference>